<comment type="caution">
    <text evidence="9">The sequence shown here is derived from an EMBL/GenBank/DDBJ whole genome shotgun (WGS) entry which is preliminary data.</text>
</comment>
<feature type="binding site" evidence="7">
    <location>
        <position position="290"/>
    </location>
    <ligand>
        <name>glyoxylate</name>
        <dbReference type="ChEBI" id="CHEBI:36655"/>
    </ligand>
</feature>
<dbReference type="InterPro" id="IPR012133">
    <property type="entry name" value="Alpha-hydoxy_acid_DH_FMN"/>
</dbReference>
<evidence type="ECO:0000256" key="7">
    <source>
        <dbReference type="PIRSR" id="PIRSR000138-2"/>
    </source>
</evidence>
<feature type="binding site" evidence="7">
    <location>
        <position position="287"/>
    </location>
    <ligand>
        <name>glyoxylate</name>
        <dbReference type="ChEBI" id="CHEBI:36655"/>
    </ligand>
</feature>
<keyword evidence="3 7" id="KW-0288">FMN</keyword>
<proteinExistence type="inferred from homology"/>
<dbReference type="Proteomes" id="UP000186806">
    <property type="component" value="Unassembled WGS sequence"/>
</dbReference>
<feature type="domain" description="FMN hydroxy acid dehydrogenase" evidence="8">
    <location>
        <begin position="9"/>
        <end position="392"/>
    </location>
</feature>
<dbReference type="PANTHER" id="PTHR10578">
    <property type="entry name" value="S -2-HYDROXY-ACID OXIDASE-RELATED"/>
    <property type="match status" value="1"/>
</dbReference>
<reference evidence="9 10" key="1">
    <citation type="submission" date="2016-12" db="EMBL/GenBank/DDBJ databases">
        <title>Draft genome sequences of strains Salinicola socius SMB35, Salinicola sp. MH3R3-1 and Chromohalobacter sp. SMB17 from the Verkhnekamsk potash mining region of Russia.</title>
        <authorList>
            <person name="Mavrodi D.V."/>
            <person name="Olsson B.E."/>
            <person name="Korsakova E.S."/>
            <person name="Pyankova A."/>
            <person name="Mavrodi O.V."/>
            <person name="Plotnikova E.G."/>
        </authorList>
    </citation>
    <scope>NUCLEOTIDE SEQUENCE [LARGE SCALE GENOMIC DNA]</scope>
    <source>
        <strain evidence="9 10">SMB17</strain>
    </source>
</reference>
<feature type="binding site" evidence="7">
    <location>
        <position position="263"/>
    </location>
    <ligand>
        <name>glyoxylate</name>
        <dbReference type="ChEBI" id="CHEBI:36655"/>
    </ligand>
</feature>
<comment type="similarity">
    <text evidence="5">Belongs to the FMN-dependent alpha-hydroxy acid dehydrogenase family.</text>
</comment>
<protein>
    <submittedName>
        <fullName evidence="9">Alpha-hydroxy-acid oxidizing enzyme</fullName>
    </submittedName>
</protein>
<evidence type="ECO:0000256" key="1">
    <source>
        <dbReference type="ARBA" id="ARBA00001917"/>
    </source>
</evidence>
<accession>A0A1Q8TA04</accession>
<feature type="active site" description="Proton acceptor" evidence="6">
    <location>
        <position position="287"/>
    </location>
</feature>
<feature type="binding site" evidence="7">
    <location>
        <begin position="341"/>
        <end position="342"/>
    </location>
    <ligand>
        <name>FMN</name>
        <dbReference type="ChEBI" id="CHEBI:58210"/>
    </ligand>
</feature>
<dbReference type="InterPro" id="IPR008259">
    <property type="entry name" value="FMN_hydac_DH_AS"/>
</dbReference>
<keyword evidence="4" id="KW-0560">Oxidoreductase</keyword>
<dbReference type="InterPro" id="IPR037396">
    <property type="entry name" value="FMN_HAD"/>
</dbReference>
<dbReference type="FunFam" id="3.20.20.70:FF:000029">
    <property type="entry name" value="L-lactate dehydrogenase"/>
    <property type="match status" value="1"/>
</dbReference>
<keyword evidence="2 7" id="KW-0285">Flavoprotein</keyword>
<feature type="binding site" evidence="7">
    <location>
        <position position="175"/>
    </location>
    <ligand>
        <name>glyoxylate</name>
        <dbReference type="ChEBI" id="CHEBI:36655"/>
    </ligand>
</feature>
<feature type="binding site" evidence="7">
    <location>
        <position position="35"/>
    </location>
    <ligand>
        <name>glyoxylate</name>
        <dbReference type="ChEBI" id="CHEBI:36655"/>
    </ligand>
</feature>
<dbReference type="GO" id="GO:0016614">
    <property type="term" value="F:oxidoreductase activity, acting on CH-OH group of donors"/>
    <property type="evidence" value="ECO:0007669"/>
    <property type="project" value="UniProtKB-ARBA"/>
</dbReference>
<dbReference type="SUPFAM" id="SSF51395">
    <property type="entry name" value="FMN-linked oxidoreductases"/>
    <property type="match status" value="1"/>
</dbReference>
<feature type="binding site" evidence="7">
    <location>
        <begin position="318"/>
        <end position="322"/>
    </location>
    <ligand>
        <name>FMN</name>
        <dbReference type="ChEBI" id="CHEBI:58210"/>
    </ligand>
</feature>
<dbReference type="CDD" id="cd02809">
    <property type="entry name" value="alpha_hydroxyacid_oxid_FMN"/>
    <property type="match status" value="1"/>
</dbReference>
<feature type="binding site" evidence="7">
    <location>
        <position position="117"/>
    </location>
    <ligand>
        <name>FMN</name>
        <dbReference type="ChEBI" id="CHEBI:58210"/>
    </ligand>
</feature>
<dbReference type="AlphaFoldDB" id="A0A1Q8TA04"/>
<evidence type="ECO:0000256" key="2">
    <source>
        <dbReference type="ARBA" id="ARBA00022630"/>
    </source>
</evidence>
<evidence type="ECO:0000256" key="6">
    <source>
        <dbReference type="PIRSR" id="PIRSR000138-1"/>
    </source>
</evidence>
<evidence type="ECO:0000256" key="3">
    <source>
        <dbReference type="ARBA" id="ARBA00022643"/>
    </source>
</evidence>
<dbReference type="PIRSF" id="PIRSF000138">
    <property type="entry name" value="Al-hdrx_acd_dh"/>
    <property type="match status" value="1"/>
</dbReference>
<evidence type="ECO:0000256" key="5">
    <source>
        <dbReference type="ARBA" id="ARBA00024042"/>
    </source>
</evidence>
<feature type="binding site" evidence="7">
    <location>
        <position position="285"/>
    </location>
    <ligand>
        <name>FMN</name>
        <dbReference type="ChEBI" id="CHEBI:58210"/>
    </ligand>
</feature>
<dbReference type="STRING" id="223900.GCA_000821045_02856"/>
<dbReference type="PROSITE" id="PS00557">
    <property type="entry name" value="FMN_HYDROXY_ACID_DH_1"/>
    <property type="match status" value="1"/>
</dbReference>
<dbReference type="InterPro" id="IPR000262">
    <property type="entry name" value="FMN-dep_DH"/>
</dbReference>
<evidence type="ECO:0000313" key="9">
    <source>
        <dbReference type="EMBL" id="OLO10502.1"/>
    </source>
</evidence>
<dbReference type="RefSeq" id="WP_075369954.1">
    <property type="nucleotide sequence ID" value="NZ_MSDQ01000033.1"/>
</dbReference>
<evidence type="ECO:0000259" key="8">
    <source>
        <dbReference type="PROSITE" id="PS51349"/>
    </source>
</evidence>
<dbReference type="GO" id="GO:0010181">
    <property type="term" value="F:FMN binding"/>
    <property type="evidence" value="ECO:0007669"/>
    <property type="project" value="InterPro"/>
</dbReference>
<comment type="cofactor">
    <cofactor evidence="1">
        <name>FMN</name>
        <dbReference type="ChEBI" id="CHEBI:58210"/>
    </cofactor>
</comment>
<dbReference type="Pfam" id="PF01070">
    <property type="entry name" value="FMN_dh"/>
    <property type="match status" value="1"/>
</dbReference>
<organism evidence="9 10">
    <name type="scientific">Chromohalobacter japonicus</name>
    <dbReference type="NCBI Taxonomy" id="223900"/>
    <lineage>
        <taxon>Bacteria</taxon>
        <taxon>Pseudomonadati</taxon>
        <taxon>Pseudomonadota</taxon>
        <taxon>Gammaproteobacteria</taxon>
        <taxon>Oceanospirillales</taxon>
        <taxon>Halomonadaceae</taxon>
        <taxon>Chromohalobacter</taxon>
    </lineage>
</organism>
<feature type="binding site" evidence="7">
    <location>
        <position position="138"/>
    </location>
    <ligand>
        <name>FMN</name>
        <dbReference type="ChEBI" id="CHEBI:58210"/>
    </ligand>
</feature>
<gene>
    <name evidence="9" type="ORF">BTW10_14195</name>
</gene>
<feature type="binding site" evidence="7">
    <location>
        <position position="166"/>
    </location>
    <ligand>
        <name>FMN</name>
        <dbReference type="ChEBI" id="CHEBI:58210"/>
    </ligand>
</feature>
<keyword evidence="10" id="KW-1185">Reference proteome</keyword>
<dbReference type="InterPro" id="IPR013785">
    <property type="entry name" value="Aldolase_TIM"/>
</dbReference>
<feature type="binding site" evidence="7">
    <location>
        <begin position="88"/>
        <end position="90"/>
    </location>
    <ligand>
        <name>FMN</name>
        <dbReference type="ChEBI" id="CHEBI:58210"/>
    </ligand>
</feature>
<name>A0A1Q8TA04_9GAMM</name>
<dbReference type="Gene3D" id="3.20.20.70">
    <property type="entry name" value="Aldolase class I"/>
    <property type="match status" value="1"/>
</dbReference>
<evidence type="ECO:0000256" key="4">
    <source>
        <dbReference type="ARBA" id="ARBA00023002"/>
    </source>
</evidence>
<dbReference type="PANTHER" id="PTHR10578:SF107">
    <property type="entry name" value="2-HYDROXYACID OXIDASE 1"/>
    <property type="match status" value="1"/>
</dbReference>
<sequence length="399" mass="44325">MKRSMPRRRRYDQALSIAELAEIARRRLPNFVYEYIHGGADDEVSLLNNRAVFNRYRFTPKTLTDVSQRDLGRDLLGHRVSMPVVIGPTGFNGMITQDGDSKLARAAAYRGIPFTLSNASTEPLEEIAKVPGGWPWMQIYFYRDHDYVKKLVDRCRASGYDTIVVTTDSAIYGNREWDTRNYARPFVLNWRNKLHVLSRPGWMKDVLYPHGVPTFKNLGDLLPPEDSSVQGAAAEIGKHLMPSLNWEDIRWLRDNWSGNLLIKGILSVEEARTAVEYGIDGIVLSNHGGRQLDSSVSPMEILPEVRAAVGDALTILLDGGFRRGSDILKAVLLGADAVLLGRTTLYGLGAGGQAGVEHALGLLHKEMDRTLGLLGCSNLQELDRSLIRDTCAPQTVSPA</sequence>
<dbReference type="EMBL" id="MSDQ01000033">
    <property type="protein sequence ID" value="OLO10502.1"/>
    <property type="molecule type" value="Genomic_DNA"/>
</dbReference>
<dbReference type="PROSITE" id="PS51349">
    <property type="entry name" value="FMN_HYDROXY_ACID_DH_2"/>
    <property type="match status" value="1"/>
</dbReference>
<evidence type="ECO:0000313" key="10">
    <source>
        <dbReference type="Proteomes" id="UP000186806"/>
    </source>
</evidence>
<feature type="binding site" evidence="7">
    <location>
        <position position="140"/>
    </location>
    <ligand>
        <name>glyoxylate</name>
        <dbReference type="ChEBI" id="CHEBI:36655"/>
    </ligand>
</feature>